<keyword evidence="3" id="KW-0805">Transcription regulation</keyword>
<dbReference type="PANTHER" id="PTHR32071">
    <property type="entry name" value="TRANSCRIPTIONAL REGULATORY PROTEIN"/>
    <property type="match status" value="1"/>
</dbReference>
<evidence type="ECO:0000259" key="6">
    <source>
        <dbReference type="PROSITE" id="PS50045"/>
    </source>
</evidence>
<dbReference type="Proteomes" id="UP000245712">
    <property type="component" value="Unassembled WGS sequence"/>
</dbReference>
<dbReference type="Pfam" id="PF08448">
    <property type="entry name" value="PAS_4"/>
    <property type="match status" value="1"/>
</dbReference>
<feature type="region of interest" description="Disordered" evidence="5">
    <location>
        <begin position="655"/>
        <end position="690"/>
    </location>
</feature>
<keyword evidence="4" id="KW-0804">Transcription</keyword>
<dbReference type="RefSeq" id="WP_112173180.1">
    <property type="nucleotide sequence ID" value="NZ_QEOB01000005.1"/>
</dbReference>
<evidence type="ECO:0000256" key="3">
    <source>
        <dbReference type="ARBA" id="ARBA00023015"/>
    </source>
</evidence>
<dbReference type="InterPro" id="IPR058031">
    <property type="entry name" value="AAA_lid_NorR"/>
</dbReference>
<dbReference type="Gene3D" id="3.30.450.20">
    <property type="entry name" value="PAS domain"/>
    <property type="match status" value="1"/>
</dbReference>
<dbReference type="InterPro" id="IPR025662">
    <property type="entry name" value="Sigma_54_int_dom_ATP-bd_1"/>
</dbReference>
<dbReference type="InterPro" id="IPR012704">
    <property type="entry name" value="Sig_transdc_resp-reg_PrpR"/>
</dbReference>
<dbReference type="SUPFAM" id="SSF159800">
    <property type="entry name" value="PrpR receptor domain-like"/>
    <property type="match status" value="1"/>
</dbReference>
<dbReference type="Pfam" id="PF06506">
    <property type="entry name" value="PrpR_N"/>
    <property type="match status" value="1"/>
</dbReference>
<dbReference type="PROSITE" id="PS00675">
    <property type="entry name" value="SIGMA54_INTERACT_1"/>
    <property type="match status" value="1"/>
</dbReference>
<dbReference type="Gene3D" id="1.10.8.60">
    <property type="match status" value="1"/>
</dbReference>
<feature type="domain" description="Sigma-54 factor interaction" evidence="6">
    <location>
        <begin position="329"/>
        <end position="568"/>
    </location>
</feature>
<keyword evidence="9" id="KW-1185">Reference proteome</keyword>
<dbReference type="CDD" id="cd00130">
    <property type="entry name" value="PAS"/>
    <property type="match status" value="1"/>
</dbReference>
<dbReference type="CDD" id="cd00009">
    <property type="entry name" value="AAA"/>
    <property type="match status" value="1"/>
</dbReference>
<name>A0ABX5KPR6_9BURK</name>
<dbReference type="SUPFAM" id="SSF52540">
    <property type="entry name" value="P-loop containing nucleoside triphosphate hydrolases"/>
    <property type="match status" value="1"/>
</dbReference>
<evidence type="ECO:0000259" key="7">
    <source>
        <dbReference type="PROSITE" id="PS50112"/>
    </source>
</evidence>
<organism evidence="8 9">
    <name type="scientific">Paraburkholderia unamae</name>
    <dbReference type="NCBI Taxonomy" id="219649"/>
    <lineage>
        <taxon>Bacteria</taxon>
        <taxon>Pseudomonadati</taxon>
        <taxon>Pseudomonadota</taxon>
        <taxon>Betaproteobacteria</taxon>
        <taxon>Burkholderiales</taxon>
        <taxon>Burkholderiaceae</taxon>
        <taxon>Paraburkholderia</taxon>
    </lineage>
</organism>
<dbReference type="PROSITE" id="PS50112">
    <property type="entry name" value="PAS"/>
    <property type="match status" value="1"/>
</dbReference>
<dbReference type="InterPro" id="IPR027417">
    <property type="entry name" value="P-loop_NTPase"/>
</dbReference>
<dbReference type="Gene3D" id="3.40.50.300">
    <property type="entry name" value="P-loop containing nucleotide triphosphate hydrolases"/>
    <property type="match status" value="1"/>
</dbReference>
<dbReference type="Pfam" id="PF02954">
    <property type="entry name" value="HTH_8"/>
    <property type="match status" value="1"/>
</dbReference>
<feature type="domain" description="PAS" evidence="7">
    <location>
        <begin position="204"/>
        <end position="257"/>
    </location>
</feature>
<evidence type="ECO:0000256" key="1">
    <source>
        <dbReference type="ARBA" id="ARBA00022741"/>
    </source>
</evidence>
<accession>A0ABX5KPR6</accession>
<dbReference type="InterPro" id="IPR010524">
    <property type="entry name" value="Sig_transdc_resp-reg_PrpR_N"/>
</dbReference>
<dbReference type="Gene3D" id="3.40.50.2300">
    <property type="match status" value="1"/>
</dbReference>
<dbReference type="SMART" id="SM00091">
    <property type="entry name" value="PAS"/>
    <property type="match status" value="1"/>
</dbReference>
<evidence type="ECO:0000256" key="2">
    <source>
        <dbReference type="ARBA" id="ARBA00022840"/>
    </source>
</evidence>
<dbReference type="NCBIfam" id="TIGR02329">
    <property type="entry name" value="propionate_PrpR"/>
    <property type="match status" value="1"/>
</dbReference>
<dbReference type="InterPro" id="IPR035965">
    <property type="entry name" value="PAS-like_dom_sf"/>
</dbReference>
<feature type="compositionally biased region" description="Low complexity" evidence="5">
    <location>
        <begin position="666"/>
        <end position="681"/>
    </location>
</feature>
<dbReference type="PROSITE" id="PS00688">
    <property type="entry name" value="SIGMA54_INTERACT_3"/>
    <property type="match status" value="1"/>
</dbReference>
<dbReference type="InterPro" id="IPR002078">
    <property type="entry name" value="Sigma_54_int"/>
</dbReference>
<dbReference type="SUPFAM" id="SSF46689">
    <property type="entry name" value="Homeodomain-like"/>
    <property type="match status" value="1"/>
</dbReference>
<dbReference type="PROSITE" id="PS50045">
    <property type="entry name" value="SIGMA54_INTERACT_4"/>
    <property type="match status" value="1"/>
</dbReference>
<dbReference type="Pfam" id="PF25601">
    <property type="entry name" value="AAA_lid_14"/>
    <property type="match status" value="1"/>
</dbReference>
<gene>
    <name evidence="8" type="ORF">C7402_10586</name>
</gene>
<sequence length="690" mass="75342">MNRFPASASPAFRPRVWAMGISRLRDLFRDIAREYDDLADLRVVPRGFEEAVADIAAAGPNQRPDVVVAAGSNGTYLKARIDVPVVLLQPTGFDVMQALARARREAELVGLVTYGETPVEVRRFASAYGIDVVFGQYRTVQDAEACVLDLRDRGVGAVVGPGLVNDLAARLGLVPFFVYSRPSVRAAFDNALELVQATWRETLRRQRLDSVLQHLRDGVVALDARGRIEAINQRLADVLGVDPAAAAGQSLATLAPDIAFALPEADGESLETVRGVSYVVHRGPLVDNGVTTGAVLTFQESRAVERLDRTLRSRQRTQQFVARYRLDDLSGASPGIERVRQLARRYAKSDATVLIRGESGTGKEMIAQGIHRESPRRDFPFVAMNCGAFPEALLESELFGYEEGAFTGARRGGKVGLIEAAHRGTLFLDEIGEMPLPLQSRLLRVLQEREVVRLGATEPTRVDVRVVAATHRALTEQIEAGEFRADLFYRLNILNLAIPPLRERGADIALLAAELLLQASRRETRVAVRIRTADDAARTLALVSGALASHVWPGNVRELQNVIERIVVELADSEENVVTPDVLRSIAPEVFESRRRAADERSEPGAAGEGALTLRERSLNVEADEIRAALDACHGDRDRACEMLGISKTTLWRRLSGAKGKRGDRAAGPGEAAEAPEAGETARPRRTPRG</sequence>
<dbReference type="InterPro" id="IPR000014">
    <property type="entry name" value="PAS"/>
</dbReference>
<protein>
    <submittedName>
        <fullName evidence="8">Propionate catabolism operon transcriptional regulator</fullName>
    </submittedName>
</protein>
<dbReference type="CDD" id="cd14279">
    <property type="entry name" value="CUE"/>
    <property type="match status" value="1"/>
</dbReference>
<dbReference type="SUPFAM" id="SSF55785">
    <property type="entry name" value="PYP-like sensor domain (PAS domain)"/>
    <property type="match status" value="1"/>
</dbReference>
<dbReference type="Gene3D" id="1.10.10.60">
    <property type="entry name" value="Homeodomain-like"/>
    <property type="match status" value="1"/>
</dbReference>
<dbReference type="SMART" id="SM00382">
    <property type="entry name" value="AAA"/>
    <property type="match status" value="1"/>
</dbReference>
<dbReference type="InterPro" id="IPR003593">
    <property type="entry name" value="AAA+_ATPase"/>
</dbReference>
<dbReference type="Pfam" id="PF00158">
    <property type="entry name" value="Sigma54_activat"/>
    <property type="match status" value="1"/>
</dbReference>
<dbReference type="InterPro" id="IPR002197">
    <property type="entry name" value="HTH_Fis"/>
</dbReference>
<evidence type="ECO:0000256" key="5">
    <source>
        <dbReference type="SAM" id="MobiDB-lite"/>
    </source>
</evidence>
<dbReference type="EMBL" id="QEOB01000005">
    <property type="protein sequence ID" value="PVX84247.1"/>
    <property type="molecule type" value="Genomic_DNA"/>
</dbReference>
<dbReference type="InterPro" id="IPR013656">
    <property type="entry name" value="PAS_4"/>
</dbReference>
<proteinExistence type="predicted"/>
<dbReference type="PANTHER" id="PTHR32071:SF81">
    <property type="entry name" value="PROPIONATE CATABOLISM OPERON REGULATORY PROTEIN"/>
    <property type="match status" value="1"/>
</dbReference>
<evidence type="ECO:0000313" key="9">
    <source>
        <dbReference type="Proteomes" id="UP000245712"/>
    </source>
</evidence>
<keyword evidence="2" id="KW-0067">ATP-binding</keyword>
<dbReference type="InterPro" id="IPR009057">
    <property type="entry name" value="Homeodomain-like_sf"/>
</dbReference>
<evidence type="ECO:0000256" key="4">
    <source>
        <dbReference type="ARBA" id="ARBA00023163"/>
    </source>
</evidence>
<keyword evidence="1" id="KW-0547">Nucleotide-binding</keyword>
<reference evidence="8 9" key="1">
    <citation type="submission" date="2018-05" db="EMBL/GenBank/DDBJ databases">
        <title>Genomic Encyclopedia of Type Strains, Phase IV (KMG-V): Genome sequencing to study the core and pangenomes of soil and plant-associated prokaryotes.</title>
        <authorList>
            <person name="Whitman W."/>
        </authorList>
    </citation>
    <scope>NUCLEOTIDE SEQUENCE [LARGE SCALE GENOMIC DNA]</scope>
    <source>
        <strain evidence="8 9">SCZa-39</strain>
    </source>
</reference>
<dbReference type="InterPro" id="IPR025944">
    <property type="entry name" value="Sigma_54_int_dom_CS"/>
</dbReference>
<comment type="caution">
    <text evidence="8">The sequence shown here is derived from an EMBL/GenBank/DDBJ whole genome shotgun (WGS) entry which is preliminary data.</text>
</comment>
<evidence type="ECO:0000313" key="8">
    <source>
        <dbReference type="EMBL" id="PVX84247.1"/>
    </source>
</evidence>